<dbReference type="PANTHER" id="PTHR42722:SF1">
    <property type="entry name" value="VALINE DEHYDROGENASE"/>
    <property type="match status" value="1"/>
</dbReference>
<feature type="binding site" evidence="5">
    <location>
        <begin position="188"/>
        <end position="193"/>
    </location>
    <ligand>
        <name>NAD(+)</name>
        <dbReference type="ChEBI" id="CHEBI:57540"/>
    </ligand>
</feature>
<keyword evidence="5" id="KW-0547">Nucleotide-binding</keyword>
<evidence type="ECO:0000256" key="3">
    <source>
        <dbReference type="ARBA" id="ARBA00023027"/>
    </source>
</evidence>
<keyword evidence="9" id="KW-1185">Reference proteome</keyword>
<dbReference type="GO" id="GO:0006520">
    <property type="term" value="P:amino acid metabolic process"/>
    <property type="evidence" value="ECO:0007669"/>
    <property type="project" value="InterPro"/>
</dbReference>
<keyword evidence="3 5" id="KW-0520">NAD</keyword>
<proteinExistence type="inferred from homology"/>
<dbReference type="Gene3D" id="3.40.50.10860">
    <property type="entry name" value="Leucine Dehydrogenase, chain A, domain 1"/>
    <property type="match status" value="1"/>
</dbReference>
<dbReference type="PRINTS" id="PR00082">
    <property type="entry name" value="GLFDHDRGNASE"/>
</dbReference>
<dbReference type="InterPro" id="IPR029752">
    <property type="entry name" value="D-isomer_DH_CS1"/>
</dbReference>
<feature type="active site" description="Proton donor/acceptor" evidence="4">
    <location>
        <position position="88"/>
    </location>
</feature>
<keyword evidence="2 6" id="KW-0560">Oxidoreductase</keyword>
<evidence type="ECO:0000256" key="6">
    <source>
        <dbReference type="RuleBase" id="RU004417"/>
    </source>
</evidence>
<sequence length="387" mass="40292">MDMSTDRARFTAFGPEPFEHEQVLLCQDAASGLKCVIAIHSTALGPALGGVRCHAYAADEEAVADVLNLSRGMSYKNAMAGLDFGGGKAVIIADPARDKSEELLLAFGRFAASLGGRYTTGCDLGTDAADMEVVARVCPWTLSRPTGENRTSHTSSFTARGVLEGMRAAALHRWGTTSLRGRTVGVVGLGKVGAPLVELLTCAGAEVLVTDVLEEPVRRVTAKFPRVVVMRDAEALVQADGLDIYAPCALSGALDDAVVPLIAAEVVCGAANNQLARPDVEQRLAERGVLYVPDYVVNAGGAIHVAAEAAGHPLDRVAVDVRRIFDTTLTVLRHAESEGILPGAAADRIAERRIAAGAGNRATATVASGDRAATVATGSRAAEEVGR</sequence>
<dbReference type="InterPro" id="IPR036291">
    <property type="entry name" value="NAD(P)-bd_dom_sf"/>
</dbReference>
<dbReference type="CDD" id="cd01075">
    <property type="entry name" value="NAD_bind_Leu_Phe_Val_DH"/>
    <property type="match status" value="1"/>
</dbReference>
<evidence type="ECO:0000256" key="4">
    <source>
        <dbReference type="PIRSR" id="PIRSR000188-1"/>
    </source>
</evidence>
<dbReference type="GO" id="GO:0016639">
    <property type="term" value="F:oxidoreductase activity, acting on the CH-NH2 group of donors, NAD or NADP as acceptor"/>
    <property type="evidence" value="ECO:0007669"/>
    <property type="project" value="InterPro"/>
</dbReference>
<name>A0A495W997_9PSEU</name>
<dbReference type="EMBL" id="RBXO01000001">
    <property type="protein sequence ID" value="RKT57315.1"/>
    <property type="molecule type" value="Genomic_DNA"/>
</dbReference>
<dbReference type="PROSITE" id="PS00074">
    <property type="entry name" value="GLFV_DEHYDROGENASE"/>
    <property type="match status" value="1"/>
</dbReference>
<dbReference type="PANTHER" id="PTHR42722">
    <property type="entry name" value="LEUCINE DEHYDROGENASE"/>
    <property type="match status" value="1"/>
</dbReference>
<dbReference type="RefSeq" id="WP_121008925.1">
    <property type="nucleotide sequence ID" value="NZ_RBXO01000001.1"/>
</dbReference>
<comment type="caution">
    <text evidence="8">The sequence shown here is derived from an EMBL/GenBank/DDBJ whole genome shotgun (WGS) entry which is preliminary data.</text>
</comment>
<dbReference type="Gene3D" id="3.40.50.720">
    <property type="entry name" value="NAD(P)-binding Rossmann-like Domain"/>
    <property type="match status" value="1"/>
</dbReference>
<dbReference type="InterPro" id="IPR006095">
    <property type="entry name" value="Glu/Leu/Phe/Val/Trp_DH"/>
</dbReference>
<dbReference type="GO" id="GO:0000166">
    <property type="term" value="F:nucleotide binding"/>
    <property type="evidence" value="ECO:0007669"/>
    <property type="project" value="UniProtKB-KW"/>
</dbReference>
<evidence type="ECO:0000259" key="7">
    <source>
        <dbReference type="SMART" id="SM00839"/>
    </source>
</evidence>
<dbReference type="SUPFAM" id="SSF53223">
    <property type="entry name" value="Aminoacid dehydrogenase-like, N-terminal domain"/>
    <property type="match status" value="1"/>
</dbReference>
<evidence type="ECO:0000256" key="2">
    <source>
        <dbReference type="ARBA" id="ARBA00023002"/>
    </source>
</evidence>
<protein>
    <submittedName>
        <fullName evidence="8">Valine dehydrogenase (NAD)</fullName>
    </submittedName>
</protein>
<dbReference type="AlphaFoldDB" id="A0A495W997"/>
<comment type="similarity">
    <text evidence="1 6">Belongs to the Glu/Leu/Phe/Val dehydrogenases family.</text>
</comment>
<organism evidence="8 9">
    <name type="scientific">Saccharothrix australiensis</name>
    <dbReference type="NCBI Taxonomy" id="2072"/>
    <lineage>
        <taxon>Bacteria</taxon>
        <taxon>Bacillati</taxon>
        <taxon>Actinomycetota</taxon>
        <taxon>Actinomycetes</taxon>
        <taxon>Pseudonocardiales</taxon>
        <taxon>Pseudonocardiaceae</taxon>
        <taxon>Saccharothrix</taxon>
    </lineage>
</organism>
<dbReference type="InterPro" id="IPR006097">
    <property type="entry name" value="Glu/Leu/Phe/Val/Trp_DH_dimer"/>
</dbReference>
<dbReference type="Proteomes" id="UP000282084">
    <property type="component" value="Unassembled WGS sequence"/>
</dbReference>
<gene>
    <name evidence="8" type="ORF">C8E97_6033</name>
</gene>
<feature type="domain" description="Glutamate/phenylalanine/leucine/valine/L-tryptophan dehydrogenase C-terminal" evidence="7">
    <location>
        <begin position="152"/>
        <end position="359"/>
    </location>
</feature>
<dbReference type="OrthoDB" id="9803297at2"/>
<dbReference type="PROSITE" id="PS00065">
    <property type="entry name" value="D_2_HYDROXYACID_DH_1"/>
    <property type="match status" value="1"/>
</dbReference>
<dbReference type="InterPro" id="IPR046346">
    <property type="entry name" value="Aminoacid_DH-like_N_sf"/>
</dbReference>
<evidence type="ECO:0000256" key="1">
    <source>
        <dbReference type="ARBA" id="ARBA00006382"/>
    </source>
</evidence>
<dbReference type="InterPro" id="IPR033524">
    <property type="entry name" value="Glu/Leu/Phe/Val_DH_AS"/>
</dbReference>
<dbReference type="InterPro" id="IPR016211">
    <property type="entry name" value="Glu/Phe/Leu/Val/Trp_DH_bac/arc"/>
</dbReference>
<reference evidence="8 9" key="1">
    <citation type="submission" date="2018-10" db="EMBL/GenBank/DDBJ databases">
        <title>Sequencing the genomes of 1000 actinobacteria strains.</title>
        <authorList>
            <person name="Klenk H.-P."/>
        </authorList>
    </citation>
    <scope>NUCLEOTIDE SEQUENCE [LARGE SCALE GENOMIC DNA]</scope>
    <source>
        <strain evidence="8 9">DSM 43800</strain>
    </source>
</reference>
<dbReference type="InterPro" id="IPR006096">
    <property type="entry name" value="Glu/Leu/Phe/Val/Trp_DH_C"/>
</dbReference>
<evidence type="ECO:0000313" key="9">
    <source>
        <dbReference type="Proteomes" id="UP000282084"/>
    </source>
</evidence>
<evidence type="ECO:0000313" key="8">
    <source>
        <dbReference type="EMBL" id="RKT57315.1"/>
    </source>
</evidence>
<dbReference type="SUPFAM" id="SSF51735">
    <property type="entry name" value="NAD(P)-binding Rossmann-fold domains"/>
    <property type="match status" value="1"/>
</dbReference>
<dbReference type="Pfam" id="PF02812">
    <property type="entry name" value="ELFV_dehydrog_N"/>
    <property type="match status" value="1"/>
</dbReference>
<dbReference type="SMART" id="SM00839">
    <property type="entry name" value="ELFV_dehydrog"/>
    <property type="match status" value="1"/>
</dbReference>
<accession>A0A495W997</accession>
<dbReference type="Pfam" id="PF00208">
    <property type="entry name" value="ELFV_dehydrog"/>
    <property type="match status" value="1"/>
</dbReference>
<evidence type="ECO:0000256" key="5">
    <source>
        <dbReference type="PIRSR" id="PIRSR000188-2"/>
    </source>
</evidence>
<dbReference type="PIRSF" id="PIRSF000188">
    <property type="entry name" value="Phe_leu_dh"/>
    <property type="match status" value="1"/>
</dbReference>